<comment type="similarity">
    <text evidence="2 6">Belongs to the ARPC3 family.</text>
</comment>
<dbReference type="GO" id="GO:0003779">
    <property type="term" value="F:actin binding"/>
    <property type="evidence" value="ECO:0007669"/>
    <property type="project" value="UniProtKB-KW"/>
</dbReference>
<dbReference type="STRING" id="48709.A0A1D2MD80"/>
<dbReference type="InterPro" id="IPR036753">
    <property type="entry name" value="ARPC3_sf"/>
</dbReference>
<evidence type="ECO:0000256" key="1">
    <source>
        <dbReference type="ARBA" id="ARBA00004245"/>
    </source>
</evidence>
<dbReference type="GO" id="GO:0030833">
    <property type="term" value="P:regulation of actin filament polymerization"/>
    <property type="evidence" value="ECO:0007669"/>
    <property type="project" value="InterPro"/>
</dbReference>
<comment type="caution">
    <text evidence="7">The sequence shown here is derived from an EMBL/GenBank/DDBJ whole genome shotgun (WGS) entry which is preliminary data.</text>
</comment>
<comment type="subcellular location">
    <subcellularLocation>
        <location evidence="1 6">Cytoplasm</location>
        <location evidence="1 6">Cytoskeleton</location>
    </subcellularLocation>
</comment>
<keyword evidence="4 6" id="KW-0009">Actin-binding</keyword>
<evidence type="ECO:0000313" key="7">
    <source>
        <dbReference type="EMBL" id="ODM90968.1"/>
    </source>
</evidence>
<accession>A0A1D2MD80</accession>
<reference evidence="7 8" key="1">
    <citation type="journal article" date="2016" name="Genome Biol. Evol.">
        <title>Gene Family Evolution Reflects Adaptation to Soil Environmental Stressors in the Genome of the Collembolan Orchesella cincta.</title>
        <authorList>
            <person name="Faddeeva-Vakhrusheva A."/>
            <person name="Derks M.F."/>
            <person name="Anvar S.Y."/>
            <person name="Agamennone V."/>
            <person name="Suring W."/>
            <person name="Smit S."/>
            <person name="van Straalen N.M."/>
            <person name="Roelofs D."/>
        </authorList>
    </citation>
    <scope>NUCLEOTIDE SEQUENCE [LARGE SCALE GENOMIC DNA]</scope>
    <source>
        <tissue evidence="7">Mixed pool</tissue>
    </source>
</reference>
<protein>
    <recommendedName>
        <fullName evidence="6">Actin-related protein 2/3 complex subunit 3</fullName>
    </recommendedName>
</protein>
<dbReference type="AlphaFoldDB" id="A0A1D2MD80"/>
<evidence type="ECO:0000256" key="6">
    <source>
        <dbReference type="PIRNR" id="PIRNR016315"/>
    </source>
</evidence>
<keyword evidence="5 6" id="KW-0206">Cytoskeleton</keyword>
<dbReference type="Proteomes" id="UP000094527">
    <property type="component" value="Unassembled WGS sequence"/>
</dbReference>
<keyword evidence="8" id="KW-1185">Reference proteome</keyword>
<dbReference type="OrthoDB" id="200404at2759"/>
<proteinExistence type="inferred from homology"/>
<evidence type="ECO:0000256" key="3">
    <source>
        <dbReference type="ARBA" id="ARBA00022490"/>
    </source>
</evidence>
<evidence type="ECO:0000256" key="4">
    <source>
        <dbReference type="ARBA" id="ARBA00023203"/>
    </source>
</evidence>
<gene>
    <name evidence="7" type="ORF">Ocin01_15714</name>
</gene>
<dbReference type="PANTHER" id="PTHR12391">
    <property type="entry name" value="ARP2/3 COMPLEX 21 KD SUBUNIT"/>
    <property type="match status" value="1"/>
</dbReference>
<dbReference type="GO" id="GO:0005885">
    <property type="term" value="C:Arp2/3 protein complex"/>
    <property type="evidence" value="ECO:0007669"/>
    <property type="project" value="UniProtKB-UniRule"/>
</dbReference>
<dbReference type="EMBL" id="LJIJ01001717">
    <property type="protein sequence ID" value="ODM90968.1"/>
    <property type="molecule type" value="Genomic_DNA"/>
</dbReference>
<organism evidence="7 8">
    <name type="scientific">Orchesella cincta</name>
    <name type="common">Springtail</name>
    <name type="synonym">Podura cincta</name>
    <dbReference type="NCBI Taxonomy" id="48709"/>
    <lineage>
        <taxon>Eukaryota</taxon>
        <taxon>Metazoa</taxon>
        <taxon>Ecdysozoa</taxon>
        <taxon>Arthropoda</taxon>
        <taxon>Hexapoda</taxon>
        <taxon>Collembola</taxon>
        <taxon>Entomobryomorpha</taxon>
        <taxon>Entomobryoidea</taxon>
        <taxon>Orchesellidae</taxon>
        <taxon>Orchesellinae</taxon>
        <taxon>Orchesella</taxon>
    </lineage>
</organism>
<comment type="subunit">
    <text evidence="6">Component of the Arp2/3 complex.</text>
</comment>
<dbReference type="GO" id="GO:0034314">
    <property type="term" value="P:Arp2/3 complex-mediated actin nucleation"/>
    <property type="evidence" value="ECO:0007669"/>
    <property type="project" value="UniProtKB-UniRule"/>
</dbReference>
<sequence length="185" mass="20899">MAYHSNLLSDKVIGNLAILPVKTKVKGPATMPDDATGHDIIDEALYYFKANVFFQSYEIKNETDRLFIHLTLFISECLKKLAKCGDKNQATQEIYKLAVYNVSIPGELGFGLKSIFAKPSSSSDAGKHQGNPNNDLRFVSEFLRSYLTQVRQECGQRVCTKVFFNTEDGKPSKWWISFAKRKFIG</sequence>
<comment type="function">
    <text evidence="6">Functions as component of the Arp2/3 complex which is involved in regulation of actin polymerization and together with an activating nucleation-promoting factor (NPF) mediates the formation of branched actin networks.</text>
</comment>
<dbReference type="SUPFAM" id="SSF69060">
    <property type="entry name" value="Arp2/3 complex 21 kDa subunit ARPC3"/>
    <property type="match status" value="1"/>
</dbReference>
<name>A0A1D2MD80_ORCCI</name>
<evidence type="ECO:0000256" key="5">
    <source>
        <dbReference type="ARBA" id="ARBA00023212"/>
    </source>
</evidence>
<evidence type="ECO:0000313" key="8">
    <source>
        <dbReference type="Proteomes" id="UP000094527"/>
    </source>
</evidence>
<dbReference type="PIRSF" id="PIRSF016315">
    <property type="entry name" value="ARP2/3_P21-Arc"/>
    <property type="match status" value="1"/>
</dbReference>
<keyword evidence="3 6" id="KW-0963">Cytoplasm</keyword>
<dbReference type="OMA" id="INTIDRY"/>
<dbReference type="Pfam" id="PF04062">
    <property type="entry name" value="P21-Arc"/>
    <property type="match status" value="1"/>
</dbReference>
<evidence type="ECO:0000256" key="2">
    <source>
        <dbReference type="ARBA" id="ARBA00010856"/>
    </source>
</evidence>
<dbReference type="InterPro" id="IPR007204">
    <property type="entry name" value="ARPC3"/>
</dbReference>
<dbReference type="Gene3D" id="1.10.1760.10">
    <property type="entry name" value="Actin-related protein 2/3 complex subunit 3"/>
    <property type="match status" value="1"/>
</dbReference>